<organism evidence="2 3">
    <name type="scientific">Streptomyces rectiviolaceus</name>
    <dbReference type="NCBI Taxonomy" id="332591"/>
    <lineage>
        <taxon>Bacteria</taxon>
        <taxon>Bacillati</taxon>
        <taxon>Actinomycetota</taxon>
        <taxon>Actinomycetes</taxon>
        <taxon>Kitasatosporales</taxon>
        <taxon>Streptomycetaceae</taxon>
        <taxon>Streptomyces</taxon>
    </lineage>
</organism>
<keyword evidence="3" id="KW-1185">Reference proteome</keyword>
<sequence>MFEYEMHQLRAAELIREADRRRLLREAREAKAARADRRSARHESEGRVSTTRRRSRFTRAA</sequence>
<evidence type="ECO:0000256" key="1">
    <source>
        <dbReference type="SAM" id="MobiDB-lite"/>
    </source>
</evidence>
<accession>A0ABP6MLG2</accession>
<evidence type="ECO:0000313" key="3">
    <source>
        <dbReference type="Proteomes" id="UP001501637"/>
    </source>
</evidence>
<name>A0ABP6MLG2_9ACTN</name>
<dbReference type="RefSeq" id="WP_344522974.1">
    <property type="nucleotide sequence ID" value="NZ_BAAAUG010000078.1"/>
</dbReference>
<gene>
    <name evidence="2" type="ORF">GCM10010449_44320</name>
</gene>
<feature type="region of interest" description="Disordered" evidence="1">
    <location>
        <begin position="28"/>
        <end position="61"/>
    </location>
</feature>
<dbReference type="EMBL" id="BAAAUG010000078">
    <property type="protein sequence ID" value="GAA3117334.1"/>
    <property type="molecule type" value="Genomic_DNA"/>
</dbReference>
<reference evidence="3" key="1">
    <citation type="journal article" date="2019" name="Int. J. Syst. Evol. Microbiol.">
        <title>The Global Catalogue of Microorganisms (GCM) 10K type strain sequencing project: providing services to taxonomists for standard genome sequencing and annotation.</title>
        <authorList>
            <consortium name="The Broad Institute Genomics Platform"/>
            <consortium name="The Broad Institute Genome Sequencing Center for Infectious Disease"/>
            <person name="Wu L."/>
            <person name="Ma J."/>
        </authorList>
    </citation>
    <scope>NUCLEOTIDE SEQUENCE [LARGE SCALE GENOMIC DNA]</scope>
    <source>
        <strain evidence="3">JCM 9092</strain>
    </source>
</reference>
<protein>
    <submittedName>
        <fullName evidence="2">Uncharacterized protein</fullName>
    </submittedName>
</protein>
<comment type="caution">
    <text evidence="2">The sequence shown here is derived from an EMBL/GenBank/DDBJ whole genome shotgun (WGS) entry which is preliminary data.</text>
</comment>
<feature type="compositionally biased region" description="Basic residues" evidence="1">
    <location>
        <begin position="50"/>
        <end position="61"/>
    </location>
</feature>
<evidence type="ECO:0000313" key="2">
    <source>
        <dbReference type="EMBL" id="GAA3117334.1"/>
    </source>
</evidence>
<proteinExistence type="predicted"/>
<dbReference type="Proteomes" id="UP001501637">
    <property type="component" value="Unassembled WGS sequence"/>
</dbReference>
<feature type="compositionally biased region" description="Basic and acidic residues" evidence="1">
    <location>
        <begin position="28"/>
        <end position="46"/>
    </location>
</feature>